<dbReference type="AlphaFoldDB" id="A0A255E9Q0"/>
<proteinExistence type="predicted"/>
<dbReference type="RefSeq" id="WP_094450284.1">
    <property type="nucleotide sequence ID" value="NZ_NMVI01000013.1"/>
</dbReference>
<accession>A0A255E9Q0</accession>
<name>A0A255E9Q0_9ACTN</name>
<sequence>MSRYAHELATDIDRDHYQRAVTRAHSHGSISDGVVRRSPNGQIPTAWFDDPFFLLSDIDPGLVAQVAADSPARLESAGAVSHLIIDKEVESASARDGDVIIRVYVCGDDYDKGSGSVAWQTDGNLHKVYHG</sequence>
<protein>
    <submittedName>
        <fullName evidence="1">Uncharacterized protein</fullName>
    </submittedName>
</protein>
<comment type="caution">
    <text evidence="1">The sequence shown here is derived from an EMBL/GenBank/DDBJ whole genome shotgun (WGS) entry which is preliminary data.</text>
</comment>
<dbReference type="Proteomes" id="UP000216533">
    <property type="component" value="Unassembled WGS sequence"/>
</dbReference>
<dbReference type="EMBL" id="NMVI01000013">
    <property type="protein sequence ID" value="OYN88297.1"/>
    <property type="molecule type" value="Genomic_DNA"/>
</dbReference>
<reference evidence="1 2" key="1">
    <citation type="submission" date="2017-07" db="EMBL/GenBank/DDBJ databases">
        <title>Draft whole genome sequences of clinical Proprionibacteriaceae strains.</title>
        <authorList>
            <person name="Bernier A.-M."/>
            <person name="Bernard K."/>
            <person name="Domingo M.-C."/>
        </authorList>
    </citation>
    <scope>NUCLEOTIDE SEQUENCE [LARGE SCALE GENOMIC DNA]</scope>
    <source>
        <strain evidence="1 2">NML 160184</strain>
    </source>
</reference>
<evidence type="ECO:0000313" key="2">
    <source>
        <dbReference type="Proteomes" id="UP000216533"/>
    </source>
</evidence>
<evidence type="ECO:0000313" key="1">
    <source>
        <dbReference type="EMBL" id="OYN88297.1"/>
    </source>
</evidence>
<organism evidence="1 2">
    <name type="scientific">Parenemella sanctibonifatiensis</name>
    <dbReference type="NCBI Taxonomy" id="2016505"/>
    <lineage>
        <taxon>Bacteria</taxon>
        <taxon>Bacillati</taxon>
        <taxon>Actinomycetota</taxon>
        <taxon>Actinomycetes</taxon>
        <taxon>Propionibacteriales</taxon>
        <taxon>Propionibacteriaceae</taxon>
        <taxon>Parenemella</taxon>
    </lineage>
</organism>
<gene>
    <name evidence="1" type="ORF">CGZ92_05010</name>
</gene>